<keyword evidence="5" id="KW-0223">Dioxygenase</keyword>
<dbReference type="RefSeq" id="WP_109532617.1">
    <property type="nucleotide sequence ID" value="NZ_QEYD01000004.1"/>
</dbReference>
<name>A0A2U2CC98_9RHOB</name>
<dbReference type="GO" id="GO:0046677">
    <property type="term" value="P:response to antibiotic"/>
    <property type="evidence" value="ECO:0007669"/>
    <property type="project" value="UniProtKB-KW"/>
</dbReference>
<evidence type="ECO:0000256" key="1">
    <source>
        <dbReference type="ARBA" id="ARBA00011051"/>
    </source>
</evidence>
<dbReference type="InterPro" id="IPR000335">
    <property type="entry name" value="Bleomycin-R"/>
</dbReference>
<comment type="similarity">
    <text evidence="1">Belongs to the bleomycin resistance protein family.</text>
</comment>
<dbReference type="PROSITE" id="PS51819">
    <property type="entry name" value="VOC"/>
    <property type="match status" value="1"/>
</dbReference>
<evidence type="ECO:0000313" key="6">
    <source>
        <dbReference type="Proteomes" id="UP000244940"/>
    </source>
</evidence>
<accession>A0A2U2CC98</accession>
<gene>
    <name evidence="5" type="ORF">C4N9_07060</name>
</gene>
<proteinExistence type="inferred from homology"/>
<dbReference type="AlphaFoldDB" id="A0A2U2CC98"/>
<dbReference type="InterPro" id="IPR037523">
    <property type="entry name" value="VOC_core"/>
</dbReference>
<comment type="caution">
    <text evidence="5">The sequence shown here is derived from an EMBL/GenBank/DDBJ whole genome shotgun (WGS) entry which is preliminary data.</text>
</comment>
<dbReference type="EMBL" id="QEYD01000004">
    <property type="protein sequence ID" value="PWE29503.1"/>
    <property type="molecule type" value="Genomic_DNA"/>
</dbReference>
<evidence type="ECO:0000256" key="2">
    <source>
        <dbReference type="ARBA" id="ARBA00021572"/>
    </source>
</evidence>
<feature type="domain" description="VOC" evidence="4">
    <location>
        <begin position="5"/>
        <end position="121"/>
    </location>
</feature>
<dbReference type="Proteomes" id="UP000244940">
    <property type="component" value="Unassembled WGS sequence"/>
</dbReference>
<protein>
    <recommendedName>
        <fullName evidence="2">Bleomycin resistance protein</fullName>
    </recommendedName>
</protein>
<dbReference type="GeneID" id="94364642"/>
<dbReference type="CDD" id="cd08349">
    <property type="entry name" value="BLMA_like"/>
    <property type="match status" value="1"/>
</dbReference>
<keyword evidence="6" id="KW-1185">Reference proteome</keyword>
<dbReference type="Pfam" id="PF19581">
    <property type="entry name" value="Glyoxalase_7"/>
    <property type="match status" value="1"/>
</dbReference>
<organism evidence="5 6">
    <name type="scientific">Pararhodobacter marinus</name>
    <dbReference type="NCBI Taxonomy" id="2184063"/>
    <lineage>
        <taxon>Bacteria</taxon>
        <taxon>Pseudomonadati</taxon>
        <taxon>Pseudomonadota</taxon>
        <taxon>Alphaproteobacteria</taxon>
        <taxon>Rhodobacterales</taxon>
        <taxon>Paracoccaceae</taxon>
        <taxon>Pararhodobacter</taxon>
    </lineage>
</organism>
<reference evidence="5 6" key="1">
    <citation type="submission" date="2018-05" db="EMBL/GenBank/DDBJ databases">
        <title>Pararhodobacter marina sp. nov., isolated from deep-sea water of the Indian Ocean.</title>
        <authorList>
            <person name="Lai Q.Sr."/>
            <person name="Liu X."/>
            <person name="Shao Z."/>
        </authorList>
    </citation>
    <scope>NUCLEOTIDE SEQUENCE [LARGE SCALE GENOMIC DNA]</scope>
    <source>
        <strain evidence="5 6">CIC4N-9</strain>
    </source>
</reference>
<dbReference type="InterPro" id="IPR029068">
    <property type="entry name" value="Glyas_Bleomycin-R_OHBP_Dase"/>
</dbReference>
<dbReference type="GO" id="GO:0051213">
    <property type="term" value="F:dioxygenase activity"/>
    <property type="evidence" value="ECO:0007669"/>
    <property type="project" value="UniProtKB-KW"/>
</dbReference>
<sequence>MAPIAFQRAVPVFRIFDIPKAHEFYLDFLGFGIDWEHRYGDDFPLYCQVSRGDLVLHLTEHSGDATPGSTACIVMTGIRDLHAQLSAKRYRFNRPGLEDAGGRLECTVIDPFGNRLRFMEVTG</sequence>
<keyword evidence="3" id="KW-0046">Antibiotic resistance</keyword>
<evidence type="ECO:0000259" key="4">
    <source>
        <dbReference type="PROSITE" id="PS51819"/>
    </source>
</evidence>
<keyword evidence="5" id="KW-0560">Oxidoreductase</keyword>
<evidence type="ECO:0000313" key="5">
    <source>
        <dbReference type="EMBL" id="PWE29503.1"/>
    </source>
</evidence>
<dbReference type="Gene3D" id="3.10.180.10">
    <property type="entry name" value="2,3-Dihydroxybiphenyl 1,2-Dioxygenase, domain 1"/>
    <property type="match status" value="1"/>
</dbReference>
<dbReference type="SUPFAM" id="SSF54593">
    <property type="entry name" value="Glyoxalase/Bleomycin resistance protein/Dihydroxybiphenyl dioxygenase"/>
    <property type="match status" value="1"/>
</dbReference>
<dbReference type="OrthoDB" id="9803104at2"/>
<evidence type="ECO:0000256" key="3">
    <source>
        <dbReference type="ARBA" id="ARBA00023251"/>
    </source>
</evidence>